<sequence length="261" mass="28692">MDSMRSLNTSLPRAQRPRPAPQPDTHQSFRTAALTVTNLYKAALADMEKSRSEGYQEAIEDLMSFLDKENLGKGDIVEGWRIRQWALDRLDGAAPGQHSSDSDEEAMEEKRARSSSPVMERTSSPEETRSSACLAAVESTHRSDSAPPPVQMESSTTEADLSLPTVFHFSSPQSFPSSNPTDVASPDWSASARRAFGNPRRPANRAASRNLQRTAAQNMQNVFSLGAGAGQKRKMMQDFFNVDFNDRRDGPGGGPKRGRMT</sequence>
<feature type="compositionally biased region" description="Polar residues" evidence="1">
    <location>
        <begin position="1"/>
        <end position="11"/>
    </location>
</feature>
<evidence type="ECO:0000313" key="3">
    <source>
        <dbReference type="Proteomes" id="UP000240883"/>
    </source>
</evidence>
<feature type="region of interest" description="Disordered" evidence="1">
    <location>
        <begin position="242"/>
        <end position="261"/>
    </location>
</feature>
<dbReference type="EMBL" id="KZ678134">
    <property type="protein sequence ID" value="PSN67722.1"/>
    <property type="molecule type" value="Genomic_DNA"/>
</dbReference>
<keyword evidence="3" id="KW-1185">Reference proteome</keyword>
<gene>
    <name evidence="2" type="ORF">BS50DRAFT_550714</name>
</gene>
<dbReference type="PANTHER" id="PTHR38645:SF1">
    <property type="entry name" value="YALI0F12243P"/>
    <property type="match status" value="1"/>
</dbReference>
<proteinExistence type="predicted"/>
<dbReference type="OrthoDB" id="21418at2759"/>
<organism evidence="2 3">
    <name type="scientific">Corynespora cassiicola Philippines</name>
    <dbReference type="NCBI Taxonomy" id="1448308"/>
    <lineage>
        <taxon>Eukaryota</taxon>
        <taxon>Fungi</taxon>
        <taxon>Dikarya</taxon>
        <taxon>Ascomycota</taxon>
        <taxon>Pezizomycotina</taxon>
        <taxon>Dothideomycetes</taxon>
        <taxon>Pleosporomycetidae</taxon>
        <taxon>Pleosporales</taxon>
        <taxon>Corynesporascaceae</taxon>
        <taxon>Corynespora</taxon>
    </lineage>
</organism>
<name>A0A2T2NQL3_CORCC</name>
<feature type="region of interest" description="Disordered" evidence="1">
    <location>
        <begin position="1"/>
        <end position="29"/>
    </location>
</feature>
<reference evidence="2 3" key="1">
    <citation type="journal article" date="2018" name="Front. Microbiol.">
        <title>Genome-Wide Analysis of Corynespora cassiicola Leaf Fall Disease Putative Effectors.</title>
        <authorList>
            <person name="Lopez D."/>
            <person name="Ribeiro S."/>
            <person name="Label P."/>
            <person name="Fumanal B."/>
            <person name="Venisse J.S."/>
            <person name="Kohler A."/>
            <person name="de Oliveira R.R."/>
            <person name="Labutti K."/>
            <person name="Lipzen A."/>
            <person name="Lail K."/>
            <person name="Bauer D."/>
            <person name="Ohm R.A."/>
            <person name="Barry K.W."/>
            <person name="Spatafora J."/>
            <person name="Grigoriev I.V."/>
            <person name="Martin F.M."/>
            <person name="Pujade-Renaud V."/>
        </authorList>
    </citation>
    <scope>NUCLEOTIDE SEQUENCE [LARGE SCALE GENOMIC DNA]</scope>
    <source>
        <strain evidence="2 3">Philippines</strain>
    </source>
</reference>
<evidence type="ECO:0000313" key="2">
    <source>
        <dbReference type="EMBL" id="PSN67722.1"/>
    </source>
</evidence>
<accession>A0A2T2NQL3</accession>
<dbReference type="PANTHER" id="PTHR38645">
    <property type="entry name" value="CHROMOSOME 9, WHOLE GENOME SHOTGUN SEQUENCE"/>
    <property type="match status" value="1"/>
</dbReference>
<evidence type="ECO:0000256" key="1">
    <source>
        <dbReference type="SAM" id="MobiDB-lite"/>
    </source>
</evidence>
<protein>
    <submittedName>
        <fullName evidence="2">Uncharacterized protein</fullName>
    </submittedName>
</protein>
<dbReference type="AlphaFoldDB" id="A0A2T2NQL3"/>
<dbReference type="Proteomes" id="UP000240883">
    <property type="component" value="Unassembled WGS sequence"/>
</dbReference>
<feature type="region of interest" description="Disordered" evidence="1">
    <location>
        <begin position="92"/>
        <end position="158"/>
    </location>
</feature>